<feature type="region of interest" description="Disordered" evidence="1">
    <location>
        <begin position="407"/>
        <end position="549"/>
    </location>
</feature>
<keyword evidence="2" id="KW-0472">Membrane</keyword>
<dbReference type="AlphaFoldDB" id="A0AAD2JJV5"/>
<evidence type="ECO:0000256" key="1">
    <source>
        <dbReference type="SAM" id="MobiDB-lite"/>
    </source>
</evidence>
<sequence length="549" mass="59250">MLITMTTKHFHLFTLVGLLTFHNILGAPIERMLQGNETNFPQRRNATAASTSTTLPHIDPTTAPTESPAPSPAPSAIPTDIPTAKPSSTPTKTPTVPSDSPTESPAPSPSPSKMPTMLPTRTPTASPSASPSASKNPSTAPSTKPTFQPTAAPTRSQQPSSNMQPYSASGVEIVLENVVEMPSMNEKDISLFESTTKQILQNDFSSPGINEILFLKVELKEQKMMPTRRKLRKLQHHQNADLAISFDVTALVNHEWNIPFDLNEGMVKYFGTDEKLEKLRSQLEAEGASFLDKLGSTSDGTGSISTAAIIGALAGLLAIIIGIAVAYRQRSAKFQSKLSLASTGSDEDEDESSDTQMIFAGQNTYGGNILSWPTPTGENEGVEADYFGSSRPAFLTMDSNIEVPDTPVGHTPQKSKPGVSALDTPNSIFGPQNNSTRSVGARQFLMDTPPSAMNGNNTSSRGFWPPRSGGQRNVTPKKQTIDMSPARLDTSKAEGHKVESSPIKFPSDSNSKIDQKHKLTPPTRDTQRSTSKLRQRRWPSGYFSDESSP</sequence>
<feature type="compositionally biased region" description="Low complexity" evidence="1">
    <location>
        <begin position="76"/>
        <end position="103"/>
    </location>
</feature>
<dbReference type="EMBL" id="CAKOGP040001936">
    <property type="protein sequence ID" value="CAJ1957202.1"/>
    <property type="molecule type" value="Genomic_DNA"/>
</dbReference>
<feature type="region of interest" description="Disordered" evidence="1">
    <location>
        <begin position="44"/>
        <end position="166"/>
    </location>
</feature>
<evidence type="ECO:0000256" key="2">
    <source>
        <dbReference type="SAM" id="Phobius"/>
    </source>
</evidence>
<evidence type="ECO:0000313" key="5">
    <source>
        <dbReference type="Proteomes" id="UP001295423"/>
    </source>
</evidence>
<evidence type="ECO:0000313" key="4">
    <source>
        <dbReference type="EMBL" id="CAJ1957202.1"/>
    </source>
</evidence>
<evidence type="ECO:0000256" key="3">
    <source>
        <dbReference type="SAM" id="SignalP"/>
    </source>
</evidence>
<keyword evidence="2" id="KW-0812">Transmembrane</keyword>
<reference evidence="4" key="1">
    <citation type="submission" date="2023-08" db="EMBL/GenBank/DDBJ databases">
        <authorList>
            <person name="Audoor S."/>
            <person name="Bilcke G."/>
        </authorList>
    </citation>
    <scope>NUCLEOTIDE SEQUENCE</scope>
</reference>
<feature type="compositionally biased region" description="Basic and acidic residues" evidence="1">
    <location>
        <begin position="489"/>
        <end position="499"/>
    </location>
</feature>
<feature type="signal peptide" evidence="3">
    <location>
        <begin position="1"/>
        <end position="26"/>
    </location>
</feature>
<dbReference type="PRINTS" id="PR01217">
    <property type="entry name" value="PRICHEXTENSN"/>
</dbReference>
<feature type="chain" id="PRO_5042265843" evidence="3">
    <location>
        <begin position="27"/>
        <end position="549"/>
    </location>
</feature>
<organism evidence="4 5">
    <name type="scientific">Cylindrotheca closterium</name>
    <dbReference type="NCBI Taxonomy" id="2856"/>
    <lineage>
        <taxon>Eukaryota</taxon>
        <taxon>Sar</taxon>
        <taxon>Stramenopiles</taxon>
        <taxon>Ochrophyta</taxon>
        <taxon>Bacillariophyta</taxon>
        <taxon>Bacillariophyceae</taxon>
        <taxon>Bacillariophycidae</taxon>
        <taxon>Bacillariales</taxon>
        <taxon>Bacillariaceae</taxon>
        <taxon>Cylindrotheca</taxon>
    </lineage>
</organism>
<feature type="compositionally biased region" description="Low complexity" evidence="1">
    <location>
        <begin position="119"/>
        <end position="143"/>
    </location>
</feature>
<keyword evidence="5" id="KW-1185">Reference proteome</keyword>
<gene>
    <name evidence="4" type="ORF">CYCCA115_LOCUS16597</name>
</gene>
<name>A0AAD2JJV5_9STRA</name>
<feature type="compositionally biased region" description="Polar residues" evidence="1">
    <location>
        <begin position="144"/>
        <end position="166"/>
    </location>
</feature>
<feature type="transmembrane region" description="Helical" evidence="2">
    <location>
        <begin position="307"/>
        <end position="327"/>
    </location>
</feature>
<feature type="compositionally biased region" description="Low complexity" evidence="1">
    <location>
        <begin position="46"/>
        <end position="66"/>
    </location>
</feature>
<accession>A0AAD2JJV5</accession>
<proteinExistence type="predicted"/>
<feature type="compositionally biased region" description="Polar residues" evidence="1">
    <location>
        <begin position="423"/>
        <end position="438"/>
    </location>
</feature>
<feature type="compositionally biased region" description="Polar residues" evidence="1">
    <location>
        <begin position="451"/>
        <end position="461"/>
    </location>
</feature>
<dbReference type="Proteomes" id="UP001295423">
    <property type="component" value="Unassembled WGS sequence"/>
</dbReference>
<keyword evidence="3" id="KW-0732">Signal</keyword>
<keyword evidence="2" id="KW-1133">Transmembrane helix</keyword>
<feature type="compositionally biased region" description="Polar residues" evidence="1">
    <location>
        <begin position="470"/>
        <end position="482"/>
    </location>
</feature>
<comment type="caution">
    <text evidence="4">The sequence shown here is derived from an EMBL/GenBank/DDBJ whole genome shotgun (WGS) entry which is preliminary data.</text>
</comment>
<protein>
    <submittedName>
        <fullName evidence="4">Uncharacterized protein</fullName>
    </submittedName>
</protein>